<evidence type="ECO:0000313" key="6">
    <source>
        <dbReference type="Proteomes" id="UP000193144"/>
    </source>
</evidence>
<dbReference type="PANTHER" id="PTHR42091:SF1">
    <property type="entry name" value="CONSERVED GLYCINE-RICH PROTEIN (AFU_ORTHOLOGUE AFUA_7G02440)"/>
    <property type="match status" value="1"/>
</dbReference>
<protein>
    <recommendedName>
        <fullName evidence="4">DUF7732 domain-containing protein</fullName>
    </recommendedName>
</protein>
<dbReference type="PANTHER" id="PTHR42091">
    <property type="entry name" value="CONSERVED GLYCINE-RICH PROTEIN (AFU_ORTHOLOGUE AFUA_7G02440)"/>
    <property type="match status" value="1"/>
</dbReference>
<feature type="chain" id="PRO_5012260013" description="DUF7732 domain-containing protein" evidence="3">
    <location>
        <begin position="20"/>
        <end position="275"/>
    </location>
</feature>
<feature type="compositionally biased region" description="Gly residues" evidence="1">
    <location>
        <begin position="58"/>
        <end position="68"/>
    </location>
</feature>
<dbReference type="OrthoDB" id="5425547at2759"/>
<sequence>MKLSRFVAGIFLTASTIKAASLPETNALALLEGHAASAPRSENILSAEHALEKRKGGGGKGGGGGGGDSWTHANNSTGGGKSGGGGGGGRSSNSGGQTVSGSGAPRSYGRGGYYGGGAGVPYSAGQKTPKGLIAGAVLLPVAALAFFPGIWLYSVYPYYLHPYRFLNQTVQNATNGVNQTLQTICLCQQYGVCGCDDNDDQSYLNDLVGNGSYAALNKSLVNIYDNGTRYLTINGTLDNDTTAPGGTDSAATGSSIPYTGYWLTGALFLYAVAFL</sequence>
<gene>
    <name evidence="5" type="ORF">BCR34DRAFT_628848</name>
</gene>
<feature type="compositionally biased region" description="Gly residues" evidence="1">
    <location>
        <begin position="77"/>
        <end position="90"/>
    </location>
</feature>
<feature type="region of interest" description="Disordered" evidence="1">
    <location>
        <begin position="53"/>
        <end position="104"/>
    </location>
</feature>
<keyword evidence="2" id="KW-0812">Transmembrane</keyword>
<dbReference type="AlphaFoldDB" id="A0A1Y1YEJ7"/>
<keyword evidence="2" id="KW-0472">Membrane</keyword>
<evidence type="ECO:0000256" key="3">
    <source>
        <dbReference type="SAM" id="SignalP"/>
    </source>
</evidence>
<name>A0A1Y1YEJ7_9PLEO</name>
<dbReference type="STRING" id="1231657.A0A1Y1YEJ7"/>
<comment type="caution">
    <text evidence="5">The sequence shown here is derived from an EMBL/GenBank/DDBJ whole genome shotgun (WGS) entry which is preliminary data.</text>
</comment>
<dbReference type="EMBL" id="MCFA01000259">
    <property type="protein sequence ID" value="ORX96353.1"/>
    <property type="molecule type" value="Genomic_DNA"/>
</dbReference>
<dbReference type="Proteomes" id="UP000193144">
    <property type="component" value="Unassembled WGS sequence"/>
</dbReference>
<proteinExistence type="predicted"/>
<accession>A0A1Y1YEJ7</accession>
<reference evidence="5 6" key="1">
    <citation type="submission" date="2016-07" db="EMBL/GenBank/DDBJ databases">
        <title>Pervasive Adenine N6-methylation of Active Genes in Fungi.</title>
        <authorList>
            <consortium name="DOE Joint Genome Institute"/>
            <person name="Mondo S.J."/>
            <person name="Dannebaum R.O."/>
            <person name="Kuo R.C."/>
            <person name="Labutti K."/>
            <person name="Haridas S."/>
            <person name="Kuo A."/>
            <person name="Salamov A."/>
            <person name="Ahrendt S.R."/>
            <person name="Lipzen A."/>
            <person name="Sullivan W."/>
            <person name="Andreopoulos W.B."/>
            <person name="Clum A."/>
            <person name="Lindquist E."/>
            <person name="Daum C."/>
            <person name="Ramamoorthy G.K."/>
            <person name="Gryganskyi A."/>
            <person name="Culley D."/>
            <person name="Magnuson J.K."/>
            <person name="James T.Y."/>
            <person name="O'Malley M.A."/>
            <person name="Stajich J.E."/>
            <person name="Spatafora J.W."/>
            <person name="Visel A."/>
            <person name="Grigoriev I.V."/>
        </authorList>
    </citation>
    <scope>NUCLEOTIDE SEQUENCE [LARGE SCALE GENOMIC DNA]</scope>
    <source>
        <strain evidence="5 6">CBS 115471</strain>
    </source>
</reference>
<dbReference type="InterPro" id="IPR056634">
    <property type="entry name" value="DUF7732"/>
</dbReference>
<feature type="domain" description="DUF7732" evidence="4">
    <location>
        <begin position="113"/>
        <end position="241"/>
    </location>
</feature>
<dbReference type="Pfam" id="PF24866">
    <property type="entry name" value="DUF7732"/>
    <property type="match status" value="1"/>
</dbReference>
<keyword evidence="6" id="KW-1185">Reference proteome</keyword>
<feature type="compositionally biased region" description="Low complexity" evidence="1">
    <location>
        <begin position="91"/>
        <end position="104"/>
    </location>
</feature>
<keyword evidence="2" id="KW-1133">Transmembrane helix</keyword>
<feature type="signal peptide" evidence="3">
    <location>
        <begin position="1"/>
        <end position="19"/>
    </location>
</feature>
<evidence type="ECO:0000256" key="2">
    <source>
        <dbReference type="SAM" id="Phobius"/>
    </source>
</evidence>
<feature type="transmembrane region" description="Helical" evidence="2">
    <location>
        <begin position="132"/>
        <end position="156"/>
    </location>
</feature>
<evidence type="ECO:0000256" key="1">
    <source>
        <dbReference type="SAM" id="MobiDB-lite"/>
    </source>
</evidence>
<evidence type="ECO:0000313" key="5">
    <source>
        <dbReference type="EMBL" id="ORX96353.1"/>
    </source>
</evidence>
<organism evidence="5 6">
    <name type="scientific">Clohesyomyces aquaticus</name>
    <dbReference type="NCBI Taxonomy" id="1231657"/>
    <lineage>
        <taxon>Eukaryota</taxon>
        <taxon>Fungi</taxon>
        <taxon>Dikarya</taxon>
        <taxon>Ascomycota</taxon>
        <taxon>Pezizomycotina</taxon>
        <taxon>Dothideomycetes</taxon>
        <taxon>Pleosporomycetidae</taxon>
        <taxon>Pleosporales</taxon>
        <taxon>Lindgomycetaceae</taxon>
        <taxon>Clohesyomyces</taxon>
    </lineage>
</organism>
<evidence type="ECO:0000259" key="4">
    <source>
        <dbReference type="Pfam" id="PF24866"/>
    </source>
</evidence>
<keyword evidence="3" id="KW-0732">Signal</keyword>